<feature type="region of interest" description="Disordered" evidence="1">
    <location>
        <begin position="1"/>
        <end position="143"/>
    </location>
</feature>
<feature type="compositionally biased region" description="Pro residues" evidence="1">
    <location>
        <begin position="33"/>
        <end position="42"/>
    </location>
</feature>
<evidence type="ECO:0000256" key="1">
    <source>
        <dbReference type="SAM" id="MobiDB-lite"/>
    </source>
</evidence>
<keyword evidence="3" id="KW-1185">Reference proteome</keyword>
<evidence type="ECO:0000313" key="2">
    <source>
        <dbReference type="EMBL" id="KAK9035276.1"/>
    </source>
</evidence>
<feature type="compositionally biased region" description="Basic and acidic residues" evidence="1">
    <location>
        <begin position="131"/>
        <end position="143"/>
    </location>
</feature>
<organism evidence="2 3">
    <name type="scientific">Hibiscus sabdariffa</name>
    <name type="common">roselle</name>
    <dbReference type="NCBI Taxonomy" id="183260"/>
    <lineage>
        <taxon>Eukaryota</taxon>
        <taxon>Viridiplantae</taxon>
        <taxon>Streptophyta</taxon>
        <taxon>Embryophyta</taxon>
        <taxon>Tracheophyta</taxon>
        <taxon>Spermatophyta</taxon>
        <taxon>Magnoliopsida</taxon>
        <taxon>eudicotyledons</taxon>
        <taxon>Gunneridae</taxon>
        <taxon>Pentapetalae</taxon>
        <taxon>rosids</taxon>
        <taxon>malvids</taxon>
        <taxon>Malvales</taxon>
        <taxon>Malvaceae</taxon>
        <taxon>Malvoideae</taxon>
        <taxon>Hibiscus</taxon>
    </lineage>
</organism>
<gene>
    <name evidence="2" type="ORF">V6N11_077322</name>
</gene>
<accession>A0ABR2TCR1</accession>
<feature type="region of interest" description="Disordered" evidence="1">
    <location>
        <begin position="231"/>
        <end position="250"/>
    </location>
</feature>
<feature type="compositionally biased region" description="Pro residues" evidence="1">
    <location>
        <begin position="54"/>
        <end position="66"/>
    </location>
</feature>
<name>A0ABR2TCR1_9ROSI</name>
<comment type="caution">
    <text evidence="2">The sequence shown here is derived from an EMBL/GenBank/DDBJ whole genome shotgun (WGS) entry which is preliminary data.</text>
</comment>
<reference evidence="2 3" key="1">
    <citation type="journal article" date="2024" name="G3 (Bethesda)">
        <title>Genome assembly of Hibiscus sabdariffa L. provides insights into metabolisms of medicinal natural products.</title>
        <authorList>
            <person name="Kim T."/>
        </authorList>
    </citation>
    <scope>NUCLEOTIDE SEQUENCE [LARGE SCALE GENOMIC DNA]</scope>
    <source>
        <strain evidence="2">TK-2024</strain>
        <tissue evidence="2">Old leaves</tissue>
    </source>
</reference>
<proteinExistence type="predicted"/>
<sequence length="343" mass="37073">MTDTERGGDDGREGSTSPPAAQDASTLHNYNLPPVPLPPPRALPTNPFQSTPLPATPSPTALPFPRNPLASSPRRAVQPQCLPNPALTPPPSSTGRAEPYKALKIRATPPHEIPTDRPPRKQPMVSKKRSKSENRKDGNDEKGGQFHILKALPAAIASNCAALLINFSGSIHKQDQPLKSPSLIYKPALQLSTVHLLNSSTIHFQESATSTLFLSLALFQEMSPKWRKEVGVGGRRARQGRNDQDQLCNPPPLPTPHLLALFSIPPREAQQLRPPSPGPFTAATNASSSTIVSTKRSTAVPALPVPSEWDVSLELKPCRSETPSHAEPGFTLFPYSPFLTSFI</sequence>
<protein>
    <submittedName>
        <fullName evidence="2">Uncharacterized protein</fullName>
    </submittedName>
</protein>
<dbReference type="EMBL" id="JBBPBN010000006">
    <property type="protein sequence ID" value="KAK9035276.1"/>
    <property type="molecule type" value="Genomic_DNA"/>
</dbReference>
<feature type="compositionally biased region" description="Low complexity" evidence="1">
    <location>
        <begin position="43"/>
        <end position="53"/>
    </location>
</feature>
<feature type="compositionally biased region" description="Basic and acidic residues" evidence="1">
    <location>
        <begin position="1"/>
        <end position="13"/>
    </location>
</feature>
<dbReference type="Proteomes" id="UP001396334">
    <property type="component" value="Unassembled WGS sequence"/>
</dbReference>
<evidence type="ECO:0000313" key="3">
    <source>
        <dbReference type="Proteomes" id="UP001396334"/>
    </source>
</evidence>